<sequence length="423" mass="48348">MKLSNREKILIIIFLVVILLLGIYKFLLSPRYHKISELKKSVNKNYEEIEKLKSNAVNEKKINKDIAIINAKIYGSVVELFPSIKEEKIIVILNDMIEKAGIECNSITMAKPEVVKLKQESKKNNSTKFILKDIVDEYSKIDTNKESKDTPLNNKKDSKVNEKDKNDKTKKIDIQAEKMVININYKGTFTNVMDFIDNITEYDKRIIIKNVGIAADGDKLAGNLTLQFYSVPKFSVEGDGEYLNWDFKNQYGKTNPFFDNGILKTKNNTDSNEKTSKQSLSKKEYDFGVNVVPISSDLPTTIMGKMGDGSKKSYIISDSPGIENIEIYFTKKDEKYYYKYKNSREYYPGNFNGTGEEFVTIGDTINISVLSCNRNSTEDNTGANLKIYNETDKEVVVDIKYDDNKKNRISVFKESGKVTVNRK</sequence>
<dbReference type="Proteomes" id="UP001144612">
    <property type="component" value="Unassembled WGS sequence"/>
</dbReference>
<name>A0ABT4DCA8_9CLOT</name>
<accession>A0ABT4DCA8</accession>
<feature type="region of interest" description="Disordered" evidence="1">
    <location>
        <begin position="145"/>
        <end position="167"/>
    </location>
</feature>
<keyword evidence="4" id="KW-1185">Reference proteome</keyword>
<feature type="transmembrane region" description="Helical" evidence="2">
    <location>
        <begin position="9"/>
        <end position="27"/>
    </location>
</feature>
<keyword evidence="2" id="KW-1133">Transmembrane helix</keyword>
<gene>
    <name evidence="3" type="ORF">OW729_11840</name>
</gene>
<protein>
    <recommendedName>
        <fullName evidence="5">Pilus assembly protein PilO</fullName>
    </recommendedName>
</protein>
<dbReference type="EMBL" id="JAPQFJ010000012">
    <property type="protein sequence ID" value="MCY6959298.1"/>
    <property type="molecule type" value="Genomic_DNA"/>
</dbReference>
<keyword evidence="2" id="KW-0472">Membrane</keyword>
<dbReference type="RefSeq" id="WP_268061726.1">
    <property type="nucleotide sequence ID" value="NZ_JAPQFJ010000012.1"/>
</dbReference>
<evidence type="ECO:0000256" key="1">
    <source>
        <dbReference type="SAM" id="MobiDB-lite"/>
    </source>
</evidence>
<evidence type="ECO:0000313" key="4">
    <source>
        <dbReference type="Proteomes" id="UP001144612"/>
    </source>
</evidence>
<evidence type="ECO:0000313" key="3">
    <source>
        <dbReference type="EMBL" id="MCY6959298.1"/>
    </source>
</evidence>
<reference evidence="3" key="1">
    <citation type="submission" date="2022-12" db="EMBL/GenBank/DDBJ databases">
        <title>Clostridium sp. nov., isolated from industrial wastewater.</title>
        <authorList>
            <person name="Jiayan W."/>
        </authorList>
    </citation>
    <scope>NUCLEOTIDE SEQUENCE</scope>
    <source>
        <strain evidence="3">ZC22-4</strain>
    </source>
</reference>
<proteinExistence type="predicted"/>
<keyword evidence="2" id="KW-0812">Transmembrane</keyword>
<evidence type="ECO:0008006" key="5">
    <source>
        <dbReference type="Google" id="ProtNLM"/>
    </source>
</evidence>
<evidence type="ECO:0000256" key="2">
    <source>
        <dbReference type="SAM" id="Phobius"/>
    </source>
</evidence>
<organism evidence="3 4">
    <name type="scientific">Clostridium brassicae</name>
    <dbReference type="NCBI Taxonomy" id="2999072"/>
    <lineage>
        <taxon>Bacteria</taxon>
        <taxon>Bacillati</taxon>
        <taxon>Bacillota</taxon>
        <taxon>Clostridia</taxon>
        <taxon>Eubacteriales</taxon>
        <taxon>Clostridiaceae</taxon>
        <taxon>Clostridium</taxon>
    </lineage>
</organism>
<comment type="caution">
    <text evidence="3">The sequence shown here is derived from an EMBL/GenBank/DDBJ whole genome shotgun (WGS) entry which is preliminary data.</text>
</comment>